<feature type="compositionally biased region" description="Basic residues" evidence="1">
    <location>
        <begin position="36"/>
        <end position="46"/>
    </location>
</feature>
<feature type="compositionally biased region" description="Basic and acidic residues" evidence="1">
    <location>
        <begin position="67"/>
        <end position="78"/>
    </location>
</feature>
<dbReference type="AlphaFoldDB" id="A0AA38TUH5"/>
<feature type="compositionally biased region" description="Basic and acidic residues" evidence="1">
    <location>
        <begin position="1"/>
        <end position="27"/>
    </location>
</feature>
<feature type="compositionally biased region" description="Basic and acidic residues" evidence="1">
    <location>
        <begin position="99"/>
        <end position="110"/>
    </location>
</feature>
<feature type="compositionally biased region" description="Basic and acidic residues" evidence="1">
    <location>
        <begin position="47"/>
        <end position="58"/>
    </location>
</feature>
<comment type="caution">
    <text evidence="2">The sequence shown here is derived from an EMBL/GenBank/DDBJ whole genome shotgun (WGS) entry which is preliminary data.</text>
</comment>
<feature type="region of interest" description="Disordered" evidence="1">
    <location>
        <begin position="1"/>
        <end position="110"/>
    </location>
</feature>
<evidence type="ECO:0000313" key="2">
    <source>
        <dbReference type="EMBL" id="KAJ9557862.1"/>
    </source>
</evidence>
<protein>
    <submittedName>
        <fullName evidence="2">Uncharacterized protein</fullName>
    </submittedName>
</protein>
<sequence>MKNTEGEKEEAGETENNNEKTEKHELGGEEDEHTNIQKRAKKQKKERKAEEKSEKIEMENAGGEIVEIEKTEDQKEEILKEEDDPDVFVLPPIPTKPADSGKEKMEWDEIEGEPKRTVTCTKCKQPGHNKKSCNFYQMQQAY</sequence>
<evidence type="ECO:0000256" key="1">
    <source>
        <dbReference type="SAM" id="MobiDB-lite"/>
    </source>
</evidence>
<keyword evidence="3" id="KW-1185">Reference proteome</keyword>
<organism evidence="2 3">
    <name type="scientific">Centaurea solstitialis</name>
    <name type="common">yellow star-thistle</name>
    <dbReference type="NCBI Taxonomy" id="347529"/>
    <lineage>
        <taxon>Eukaryota</taxon>
        <taxon>Viridiplantae</taxon>
        <taxon>Streptophyta</taxon>
        <taxon>Embryophyta</taxon>
        <taxon>Tracheophyta</taxon>
        <taxon>Spermatophyta</taxon>
        <taxon>Magnoliopsida</taxon>
        <taxon>eudicotyledons</taxon>
        <taxon>Gunneridae</taxon>
        <taxon>Pentapetalae</taxon>
        <taxon>asterids</taxon>
        <taxon>campanulids</taxon>
        <taxon>Asterales</taxon>
        <taxon>Asteraceae</taxon>
        <taxon>Carduoideae</taxon>
        <taxon>Cardueae</taxon>
        <taxon>Centaureinae</taxon>
        <taxon>Centaurea</taxon>
    </lineage>
</organism>
<dbReference type="Proteomes" id="UP001172457">
    <property type="component" value="Chromosome 3"/>
</dbReference>
<proteinExistence type="predicted"/>
<accession>A0AA38TUH5</accession>
<dbReference type="EMBL" id="JARYMX010000003">
    <property type="protein sequence ID" value="KAJ9557862.1"/>
    <property type="molecule type" value="Genomic_DNA"/>
</dbReference>
<evidence type="ECO:0000313" key="3">
    <source>
        <dbReference type="Proteomes" id="UP001172457"/>
    </source>
</evidence>
<reference evidence="2" key="1">
    <citation type="submission" date="2023-03" db="EMBL/GenBank/DDBJ databases">
        <title>Chromosome-scale reference genome and RAD-based genetic map of yellow starthistle (Centaurea solstitialis) reveal putative structural variation and QTLs associated with invader traits.</title>
        <authorList>
            <person name="Reatini B."/>
            <person name="Cang F.A."/>
            <person name="Jiang Q."/>
            <person name="Mckibben M.T.W."/>
            <person name="Barker M.S."/>
            <person name="Rieseberg L.H."/>
            <person name="Dlugosch K.M."/>
        </authorList>
    </citation>
    <scope>NUCLEOTIDE SEQUENCE</scope>
    <source>
        <strain evidence="2">CAN-66</strain>
        <tissue evidence="2">Leaf</tissue>
    </source>
</reference>
<name>A0AA38TUH5_9ASTR</name>
<gene>
    <name evidence="2" type="ORF">OSB04_012476</name>
</gene>